<evidence type="ECO:0000313" key="3">
    <source>
        <dbReference type="Proteomes" id="UP000054845"/>
    </source>
</evidence>
<feature type="compositionally biased region" description="Polar residues" evidence="1">
    <location>
        <begin position="332"/>
        <end position="348"/>
    </location>
</feature>
<feature type="compositionally biased region" description="Polar residues" evidence="1">
    <location>
        <begin position="607"/>
        <end position="620"/>
    </location>
</feature>
<proteinExistence type="predicted"/>
<protein>
    <submittedName>
        <fullName evidence="2">Uncharacterized protein</fullName>
    </submittedName>
</protein>
<feature type="region of interest" description="Disordered" evidence="1">
    <location>
        <begin position="272"/>
        <end position="297"/>
    </location>
</feature>
<feature type="compositionally biased region" description="Basic and acidic residues" evidence="1">
    <location>
        <begin position="125"/>
        <end position="145"/>
    </location>
</feature>
<feature type="region of interest" description="Disordered" evidence="1">
    <location>
        <begin position="400"/>
        <end position="435"/>
    </location>
</feature>
<feature type="region of interest" description="Disordered" evidence="1">
    <location>
        <begin position="912"/>
        <end position="995"/>
    </location>
</feature>
<evidence type="ECO:0000313" key="2">
    <source>
        <dbReference type="EMBL" id="CEH15401.1"/>
    </source>
</evidence>
<feature type="compositionally biased region" description="Basic residues" evidence="1">
    <location>
        <begin position="564"/>
        <end position="574"/>
    </location>
</feature>
<dbReference type="OrthoDB" id="10329960at2759"/>
<feature type="compositionally biased region" description="Polar residues" evidence="1">
    <location>
        <begin position="654"/>
        <end position="665"/>
    </location>
</feature>
<feature type="compositionally biased region" description="Low complexity" evidence="1">
    <location>
        <begin position="546"/>
        <end position="563"/>
    </location>
</feature>
<feature type="compositionally biased region" description="Low complexity" evidence="1">
    <location>
        <begin position="679"/>
        <end position="689"/>
    </location>
</feature>
<feature type="compositionally biased region" description="Polar residues" evidence="1">
    <location>
        <begin position="454"/>
        <end position="464"/>
    </location>
</feature>
<feature type="compositionally biased region" description="Polar residues" evidence="1">
    <location>
        <begin position="575"/>
        <end position="591"/>
    </location>
</feature>
<feature type="compositionally biased region" description="Polar residues" evidence="1">
    <location>
        <begin position="749"/>
        <end position="768"/>
    </location>
</feature>
<feature type="region of interest" description="Disordered" evidence="1">
    <location>
        <begin position="221"/>
        <end position="242"/>
    </location>
</feature>
<feature type="compositionally biased region" description="Polar residues" evidence="1">
    <location>
        <begin position="96"/>
        <end position="108"/>
    </location>
</feature>
<feature type="compositionally biased region" description="Basic and acidic residues" evidence="1">
    <location>
        <begin position="465"/>
        <end position="475"/>
    </location>
</feature>
<feature type="region of interest" description="Disordered" evidence="1">
    <location>
        <begin position="1"/>
        <end position="186"/>
    </location>
</feature>
<feature type="region of interest" description="Disordered" evidence="1">
    <location>
        <begin position="314"/>
        <end position="355"/>
    </location>
</feature>
<name>A0A0P1BGZ4_9BASI</name>
<feature type="compositionally biased region" description="Polar residues" evidence="1">
    <location>
        <begin position="918"/>
        <end position="945"/>
    </location>
</feature>
<dbReference type="EMBL" id="CCYA01000264">
    <property type="protein sequence ID" value="CEH15401.1"/>
    <property type="molecule type" value="Genomic_DNA"/>
</dbReference>
<feature type="compositionally biased region" description="Low complexity" evidence="1">
    <location>
        <begin position="787"/>
        <end position="803"/>
    </location>
</feature>
<feature type="region of interest" description="Disordered" evidence="1">
    <location>
        <begin position="509"/>
        <end position="622"/>
    </location>
</feature>
<keyword evidence="3" id="KW-1185">Reference proteome</keyword>
<feature type="compositionally biased region" description="Polar residues" evidence="1">
    <location>
        <begin position="61"/>
        <end position="79"/>
    </location>
</feature>
<sequence length="995" mass="108147">MPTWIREGRPSGRPVGQDASKAASPALGDMTNSGDGKARVMTNAGKKACGSAQRGDAGSKLNLSTAVTPLRSSRLSSGNGKRVHQPSVGQARYAQTKLSVVHSAQRQPASEPKPRVDASSAILDRQSRTARKSDSTVPSIRRDESPPQLPHKRPRTRSPGADAGDHTTTPGMQRRRSSKDRFFTRTNQDFDPFAIFGPAPPSSLQRLAPRVQSVTPRLVAPTARSKEHTIHSADDEAPVRLQPNRSISASKQATRSADSNAADVQTLWEGDSIWRGEVEPEGAGKVNGTARQHHESMRAWRQAAGYLNTQDRCHIEKGSCGAPPRAQERSESTGTSHNGASSARSQAPQERERVRREMRRANEFAMTERTAVRAGKEDALEAVDAEQVSKNKLFLHAMPSRHDQAPSEDHGMSSHSRSLKRSSAKARNEPSAQIERSRLVHGYSVVNIGDAWLSSSQSQTQATHRSSDDDRRTEFPRTNPAIIDGEGRPQALFRSPRTGRRLYALETQLADASKDHSTPAVRLEQSATRRGRHVDPPFSPVDRLRSGSSSSETGSLASPSSTKSSKHQLRRPINTRRTSLFGGSSPLTSDGTVAKRASVPMVEITSRKPSSSSKNPQCSYADTYESVEDSAALDDGRWADDETYAPSKALFKGSNASSGEATSRRSSNRLRQKSKDDASAPAIAEAAASDAEDTQPLAWTGEEVQEAGRGGSRQHQRASRPSHQAPVRPRLGWGDLDANWEGVEAPAPSRSSIRSQDSFEQSTLSQFGFETRRPKQARSPGRGRNASRQSEGSSSSSGPGDISAQQETDDVSALLTRHLVDGLSDDEFVKHEVVAMRDADMRPASEQMGDETQELLPSDGDGDETQPLEFSPSPSPRRRNVMHNDQVADDDVIDPAFLKMMEIEQASRFGLQHDSRTRGQSPSPRVNAHLDSSQTQSHTEYSSSPAIARTGASAMMSPQTQSRSSASAVSSQEQRISLPHLSSLDTQSRAFFDRL</sequence>
<feature type="compositionally biased region" description="Basic and acidic residues" evidence="1">
    <location>
        <begin position="400"/>
        <end position="412"/>
    </location>
</feature>
<evidence type="ECO:0000256" key="1">
    <source>
        <dbReference type="SAM" id="MobiDB-lite"/>
    </source>
</evidence>
<dbReference type="Proteomes" id="UP000054845">
    <property type="component" value="Unassembled WGS sequence"/>
</dbReference>
<accession>A0A0P1BGZ4</accession>
<feature type="region of interest" description="Disordered" evidence="1">
    <location>
        <begin position="839"/>
        <end position="886"/>
    </location>
</feature>
<feature type="region of interest" description="Disordered" evidence="1">
    <location>
        <begin position="454"/>
        <end position="496"/>
    </location>
</feature>
<feature type="compositionally biased region" description="Basic and acidic residues" evidence="1">
    <location>
        <begin position="224"/>
        <end position="238"/>
    </location>
</feature>
<reference evidence="2 3" key="1">
    <citation type="submission" date="2014-09" db="EMBL/GenBank/DDBJ databases">
        <authorList>
            <person name="Magalhaes I.L.F."/>
            <person name="Oliveira U."/>
            <person name="Santos F.R."/>
            <person name="Vidigal T.H.D.A."/>
            <person name="Brescovit A.D."/>
            <person name="Santos A.J."/>
        </authorList>
    </citation>
    <scope>NUCLEOTIDE SEQUENCE [LARGE SCALE GENOMIC DNA]</scope>
</reference>
<organism evidence="2 3">
    <name type="scientific">Ceraceosorus bombacis</name>
    <dbReference type="NCBI Taxonomy" id="401625"/>
    <lineage>
        <taxon>Eukaryota</taxon>
        <taxon>Fungi</taxon>
        <taxon>Dikarya</taxon>
        <taxon>Basidiomycota</taxon>
        <taxon>Ustilaginomycotina</taxon>
        <taxon>Exobasidiomycetes</taxon>
        <taxon>Ceraceosorales</taxon>
        <taxon>Ceraceosoraceae</taxon>
        <taxon>Ceraceosorus</taxon>
    </lineage>
</organism>
<feature type="compositionally biased region" description="Basic and acidic residues" evidence="1">
    <location>
        <begin position="1"/>
        <end position="10"/>
    </location>
</feature>
<feature type="region of interest" description="Disordered" evidence="1">
    <location>
        <begin position="635"/>
        <end position="810"/>
    </location>
</feature>
<feature type="compositionally biased region" description="Low complexity" evidence="1">
    <location>
        <begin position="959"/>
        <end position="975"/>
    </location>
</feature>
<dbReference type="AlphaFoldDB" id="A0A0P1BGZ4"/>